<feature type="chain" id="PRO_5046541820" evidence="1">
    <location>
        <begin position="23"/>
        <end position="291"/>
    </location>
</feature>
<reference evidence="2 3" key="1">
    <citation type="submission" date="2020-09" db="EMBL/GenBank/DDBJ databases">
        <title>Echinicola sp. CAU 1574 isolated from sand of Sido Beach.</title>
        <authorList>
            <person name="Kim W."/>
        </authorList>
    </citation>
    <scope>NUCLEOTIDE SEQUENCE [LARGE SCALE GENOMIC DNA]</scope>
    <source>
        <strain evidence="2 3">CAU 1574</strain>
    </source>
</reference>
<dbReference type="Pfam" id="PF20138">
    <property type="entry name" value="DUF6528"/>
    <property type="match status" value="1"/>
</dbReference>
<dbReference type="SUPFAM" id="SSF50998">
    <property type="entry name" value="Quinoprotein alcohol dehydrogenase-like"/>
    <property type="match status" value="1"/>
</dbReference>
<feature type="signal peptide" evidence="1">
    <location>
        <begin position="1"/>
        <end position="22"/>
    </location>
</feature>
<sequence>MKFCCFQILVVLLYVSCSPSTANKSFLVCGDHKVLLVDYEQSTEDKPHVVWSWDAHQAQDLPAEYRDKKFNTMDDCKAIDGGQKILVSSSSGGVAMLDSETSEVLFYASVPNAHSVEILPYNRLVAAASTHSAGNKIMLFDIQNNDKPMFEDSLYSAHGLIWHKERNSLFALGYDVLREYTMPDPNSLVLQKEWKIPGEGGHDLQLTADGQDFLLTEHTGAWKFDLSSEEFSSLEEIPNTENIKSLGEHDSGQYMLTIPEKSWWTHHVTFYGPNKKIAFPDMKVYKARWFE</sequence>
<dbReference type="EMBL" id="JACYTQ010000009">
    <property type="protein sequence ID" value="MBD8490984.1"/>
    <property type="molecule type" value="Genomic_DNA"/>
</dbReference>
<evidence type="ECO:0000313" key="3">
    <source>
        <dbReference type="Proteomes" id="UP000647133"/>
    </source>
</evidence>
<accession>A0ABR9ATQ3</accession>
<proteinExistence type="predicted"/>
<evidence type="ECO:0000313" key="2">
    <source>
        <dbReference type="EMBL" id="MBD8490984.1"/>
    </source>
</evidence>
<keyword evidence="1" id="KW-0732">Signal</keyword>
<dbReference type="InterPro" id="IPR045383">
    <property type="entry name" value="DUF6528"/>
</dbReference>
<protein>
    <submittedName>
        <fullName evidence="2">Uncharacterized protein</fullName>
    </submittedName>
</protein>
<dbReference type="Proteomes" id="UP000647133">
    <property type="component" value="Unassembled WGS sequence"/>
</dbReference>
<dbReference type="InterPro" id="IPR011047">
    <property type="entry name" value="Quinoprotein_ADH-like_sf"/>
</dbReference>
<comment type="caution">
    <text evidence="2">The sequence shown here is derived from an EMBL/GenBank/DDBJ whole genome shotgun (WGS) entry which is preliminary data.</text>
</comment>
<name>A0ABR9ATQ3_9BACT</name>
<organism evidence="2 3">
    <name type="scientific">Echinicola arenosa</name>
    <dbReference type="NCBI Taxonomy" id="2774144"/>
    <lineage>
        <taxon>Bacteria</taxon>
        <taxon>Pseudomonadati</taxon>
        <taxon>Bacteroidota</taxon>
        <taxon>Cytophagia</taxon>
        <taxon>Cytophagales</taxon>
        <taxon>Cyclobacteriaceae</taxon>
        <taxon>Echinicola</taxon>
    </lineage>
</organism>
<evidence type="ECO:0000256" key="1">
    <source>
        <dbReference type="SAM" id="SignalP"/>
    </source>
</evidence>
<dbReference type="RefSeq" id="WP_192011858.1">
    <property type="nucleotide sequence ID" value="NZ_JACYTQ010000009.1"/>
</dbReference>
<keyword evidence="3" id="KW-1185">Reference proteome</keyword>
<gene>
    <name evidence="2" type="ORF">IFO69_19685</name>
</gene>